<reference evidence="3 4" key="1">
    <citation type="journal article" date="2019" name="Int. J. Syst. Evol. Microbiol.">
        <title>The Global Catalogue of Microorganisms (GCM) 10K type strain sequencing project: providing services to taxonomists for standard genome sequencing and annotation.</title>
        <authorList>
            <consortium name="The Broad Institute Genomics Platform"/>
            <consortium name="The Broad Institute Genome Sequencing Center for Infectious Disease"/>
            <person name="Wu L."/>
            <person name="Ma J."/>
        </authorList>
    </citation>
    <scope>NUCLEOTIDE SEQUENCE [LARGE SCALE GENOMIC DNA]</scope>
    <source>
        <strain evidence="3 4">SKJ47</strain>
    </source>
</reference>
<dbReference type="RefSeq" id="WP_379742029.1">
    <property type="nucleotide sequence ID" value="NZ_JBHSVN010000001.1"/>
</dbReference>
<evidence type="ECO:0000313" key="4">
    <source>
        <dbReference type="Proteomes" id="UP001596296"/>
    </source>
</evidence>
<evidence type="ECO:0000256" key="1">
    <source>
        <dbReference type="SAM" id="MobiDB-lite"/>
    </source>
</evidence>
<keyword evidence="4" id="KW-1185">Reference proteome</keyword>
<feature type="region of interest" description="Disordered" evidence="1">
    <location>
        <begin position="36"/>
        <end position="58"/>
    </location>
</feature>
<feature type="transmembrane region" description="Helical" evidence="2">
    <location>
        <begin position="123"/>
        <end position="141"/>
    </location>
</feature>
<name>A0ABD5UWK8_9EURY</name>
<dbReference type="Proteomes" id="UP001596296">
    <property type="component" value="Unassembled WGS sequence"/>
</dbReference>
<evidence type="ECO:0008006" key="5">
    <source>
        <dbReference type="Google" id="ProtNLM"/>
    </source>
</evidence>
<protein>
    <recommendedName>
        <fullName evidence="5">CARDB domain-containing protein</fullName>
    </recommendedName>
</protein>
<dbReference type="AlphaFoldDB" id="A0ABD5UWK8"/>
<keyword evidence="2" id="KW-0812">Transmembrane</keyword>
<keyword evidence="2" id="KW-0472">Membrane</keyword>
<feature type="compositionally biased region" description="Low complexity" evidence="1">
    <location>
        <begin position="100"/>
        <end position="116"/>
    </location>
</feature>
<proteinExistence type="predicted"/>
<sequence>MLEADHLDQRVPVDASTTTRTTVRNEGYTAATRTLSVTASRSESEGENGEGGDRRVANRTVILDPGEERTLESNWTAEPAGTYDVRVGSIHAGELRVVEETATPEPTAEPSGTAEPGSTSATISWMWLLFVVVLLTALAAISRRREDDRRRGPRR</sequence>
<gene>
    <name evidence="3" type="ORF">ACFQE9_06380</name>
</gene>
<keyword evidence="2" id="KW-1133">Transmembrane helix</keyword>
<accession>A0ABD5UWK8</accession>
<feature type="region of interest" description="Disordered" evidence="1">
    <location>
        <begin position="95"/>
        <end position="118"/>
    </location>
</feature>
<comment type="caution">
    <text evidence="3">The sequence shown here is derived from an EMBL/GenBank/DDBJ whole genome shotgun (WGS) entry which is preliminary data.</text>
</comment>
<dbReference type="EMBL" id="JBHSXL010000006">
    <property type="protein sequence ID" value="MFC6892234.1"/>
    <property type="molecule type" value="Genomic_DNA"/>
</dbReference>
<dbReference type="InterPro" id="IPR013783">
    <property type="entry name" value="Ig-like_fold"/>
</dbReference>
<evidence type="ECO:0000313" key="3">
    <source>
        <dbReference type="EMBL" id="MFC6892234.1"/>
    </source>
</evidence>
<evidence type="ECO:0000256" key="2">
    <source>
        <dbReference type="SAM" id="Phobius"/>
    </source>
</evidence>
<organism evidence="3 4">
    <name type="scientific">Halopenitus salinus</name>
    <dbReference type="NCBI Taxonomy" id="1198295"/>
    <lineage>
        <taxon>Archaea</taxon>
        <taxon>Methanobacteriati</taxon>
        <taxon>Methanobacteriota</taxon>
        <taxon>Stenosarchaea group</taxon>
        <taxon>Halobacteria</taxon>
        <taxon>Halobacteriales</taxon>
        <taxon>Haloferacaceae</taxon>
        <taxon>Halopenitus</taxon>
    </lineage>
</organism>
<dbReference type="Gene3D" id="2.60.40.10">
    <property type="entry name" value="Immunoglobulins"/>
    <property type="match status" value="1"/>
</dbReference>